<comment type="caution">
    <text evidence="2">The sequence shown here is derived from an EMBL/GenBank/DDBJ whole genome shotgun (WGS) entry which is preliminary data.</text>
</comment>
<dbReference type="EMBL" id="JABYQV010000003">
    <property type="protein sequence ID" value="NVP30425.1"/>
    <property type="molecule type" value="Genomic_DNA"/>
</dbReference>
<evidence type="ECO:0008006" key="5">
    <source>
        <dbReference type="Google" id="ProtNLM"/>
    </source>
</evidence>
<dbReference type="EMBL" id="JABEOV010000027">
    <property type="protein sequence ID" value="NNG55223.1"/>
    <property type="molecule type" value="Genomic_DNA"/>
</dbReference>
<reference evidence="3 4" key="1">
    <citation type="submission" date="2020-05" db="EMBL/GenBank/DDBJ databases">
        <title>Draft Genome Sequences of Sphingomonas sp. Isolated from the International Space Station.</title>
        <authorList>
            <person name="Bijlani S."/>
            <person name="Singh N.K."/>
            <person name="Mason C.E."/>
            <person name="Wang C.C."/>
            <person name="Venkateswaran K."/>
        </authorList>
    </citation>
    <scope>NUCLEOTIDE SEQUENCE [LARGE SCALE GENOMIC DNA]</scope>
    <source>
        <strain evidence="1 4">IIF7SW-B5</strain>
        <strain evidence="2">ISS-IIF7SWP</strain>
    </source>
</reference>
<evidence type="ECO:0000313" key="1">
    <source>
        <dbReference type="EMBL" id="NNG55223.1"/>
    </source>
</evidence>
<protein>
    <recommendedName>
        <fullName evidence="5">CopG family transcriptional regulator</fullName>
    </recommendedName>
</protein>
<organism evidence="2 3">
    <name type="scientific">Sphingomonas sanguinis</name>
    <dbReference type="NCBI Taxonomy" id="33051"/>
    <lineage>
        <taxon>Bacteria</taxon>
        <taxon>Pseudomonadati</taxon>
        <taxon>Pseudomonadota</taxon>
        <taxon>Alphaproteobacteria</taxon>
        <taxon>Sphingomonadales</taxon>
        <taxon>Sphingomonadaceae</taxon>
        <taxon>Sphingomonas</taxon>
    </lineage>
</organism>
<evidence type="ECO:0000313" key="2">
    <source>
        <dbReference type="EMBL" id="NVP30425.1"/>
    </source>
</evidence>
<name>A0A7Y7QTJ0_9SPHN</name>
<evidence type="ECO:0000313" key="3">
    <source>
        <dbReference type="Proteomes" id="UP000531581"/>
    </source>
</evidence>
<dbReference type="RefSeq" id="WP_170171711.1">
    <property type="nucleotide sequence ID" value="NZ_JABEOV010000027.1"/>
</dbReference>
<dbReference type="Proteomes" id="UP000531581">
    <property type="component" value="Unassembled WGS sequence"/>
</dbReference>
<dbReference type="AlphaFoldDB" id="A0A7Y7QTJ0"/>
<accession>A0A7Y7QTJ0</accession>
<gene>
    <name evidence="1" type="ORF">HKX05_17910</name>
    <name evidence="2" type="ORF">HLV41_05165</name>
</gene>
<dbReference type="Proteomes" id="UP000557656">
    <property type="component" value="Unassembled WGS sequence"/>
</dbReference>
<keyword evidence="4" id="KW-1185">Reference proteome</keyword>
<proteinExistence type="predicted"/>
<sequence>MEKPIFTKLSLSLPNDLMVDLDKGRMARAAELRTHLSANQYLVRLLRLGLEKDALSQP</sequence>
<evidence type="ECO:0000313" key="4">
    <source>
        <dbReference type="Proteomes" id="UP000557656"/>
    </source>
</evidence>